<comment type="caution">
    <text evidence="4">The sequence shown here is derived from an EMBL/GenBank/DDBJ whole genome shotgun (WGS) entry which is preliminary data.</text>
</comment>
<name>A0A9X2CJ67_9GAMM</name>
<dbReference type="SUPFAM" id="SSF55347">
    <property type="entry name" value="Glyceraldehyde-3-phosphate dehydrogenase-like, C-terminal domain"/>
    <property type="match status" value="1"/>
</dbReference>
<reference evidence="4" key="1">
    <citation type="submission" date="2022-01" db="EMBL/GenBank/DDBJ databases">
        <title>Whole genome-based taxonomy of the Shewanellaceae.</title>
        <authorList>
            <person name="Martin-Rodriguez A.J."/>
        </authorList>
    </citation>
    <scope>NUCLEOTIDE SEQUENCE</scope>
    <source>
        <strain evidence="4">DSM 16422</strain>
    </source>
</reference>
<feature type="domain" description="Gfo/Idh/MocA-like oxidoreductase N-terminal" evidence="2">
    <location>
        <begin position="4"/>
        <end position="118"/>
    </location>
</feature>
<dbReference type="PANTHER" id="PTHR43377:SF1">
    <property type="entry name" value="BILIVERDIN REDUCTASE A"/>
    <property type="match status" value="1"/>
</dbReference>
<dbReference type="SUPFAM" id="SSF51735">
    <property type="entry name" value="NAD(P)-binding Rossmann-fold domains"/>
    <property type="match status" value="1"/>
</dbReference>
<evidence type="ECO:0000313" key="4">
    <source>
        <dbReference type="EMBL" id="MCL1141721.1"/>
    </source>
</evidence>
<dbReference type="Gene3D" id="3.40.50.720">
    <property type="entry name" value="NAD(P)-binding Rossmann-like Domain"/>
    <property type="match status" value="1"/>
</dbReference>
<evidence type="ECO:0000256" key="1">
    <source>
        <dbReference type="ARBA" id="ARBA00022729"/>
    </source>
</evidence>
<evidence type="ECO:0000313" key="5">
    <source>
        <dbReference type="Proteomes" id="UP001139333"/>
    </source>
</evidence>
<dbReference type="EMBL" id="JAKIKP010000002">
    <property type="protein sequence ID" value="MCL1141721.1"/>
    <property type="molecule type" value="Genomic_DNA"/>
</dbReference>
<accession>A0A9X2CJ67</accession>
<dbReference type="Gene3D" id="3.30.360.10">
    <property type="entry name" value="Dihydrodipicolinate Reductase, domain 2"/>
    <property type="match status" value="1"/>
</dbReference>
<keyword evidence="1" id="KW-0732">Signal</keyword>
<dbReference type="InterPro" id="IPR000683">
    <property type="entry name" value="Gfo/Idh/MocA-like_OxRdtase_N"/>
</dbReference>
<dbReference type="Pfam" id="PF22725">
    <property type="entry name" value="GFO_IDH_MocA_C3"/>
    <property type="match status" value="1"/>
</dbReference>
<dbReference type="RefSeq" id="WP_248994407.1">
    <property type="nucleotide sequence ID" value="NZ_JAKIKP010000002.1"/>
</dbReference>
<evidence type="ECO:0000259" key="2">
    <source>
        <dbReference type="Pfam" id="PF01408"/>
    </source>
</evidence>
<sequence>MKTLVVIGLGNIATRHRKNLRYLMPKAKIYAVSASGRRVNSHVEYADEVLNSIEQIIPLNPDLVIIASPATFHAEHAIPLIEAKIPLLIEKPVCTSVEQATQLEHLSQQHQTPTAVGYCLRFMPTAQKLKALLIDNVIGEVFHCSCSVGQYLPHWRPTKDYRQTVSANAHLGGGALLELSHELDYLQWLFGDWQVSHAILRQSKQLNLQVEDIADVTLHNSSGVICQLHMDFLQQPAQRHCVIVGSLGRIEWDLIENSLTQYSIEGKKQHYWEPEWDRNLMYIEMLNAFINVASENSSETFATQNIASITAATNTVRLIETIKNSAQYVGEA</sequence>
<dbReference type="InterPro" id="IPR055170">
    <property type="entry name" value="GFO_IDH_MocA-like_dom"/>
</dbReference>
<proteinExistence type="predicted"/>
<gene>
    <name evidence="4" type="ORF">L2672_03245</name>
</gene>
<feature type="domain" description="GFO/IDH/MocA-like oxidoreductase" evidence="3">
    <location>
        <begin position="127"/>
        <end position="251"/>
    </location>
</feature>
<organism evidence="4 5">
    <name type="scientific">Shewanella gaetbuli</name>
    <dbReference type="NCBI Taxonomy" id="220752"/>
    <lineage>
        <taxon>Bacteria</taxon>
        <taxon>Pseudomonadati</taxon>
        <taxon>Pseudomonadota</taxon>
        <taxon>Gammaproteobacteria</taxon>
        <taxon>Alteromonadales</taxon>
        <taxon>Shewanellaceae</taxon>
        <taxon>Shewanella</taxon>
    </lineage>
</organism>
<dbReference type="AlphaFoldDB" id="A0A9X2CJ67"/>
<dbReference type="Proteomes" id="UP001139333">
    <property type="component" value="Unassembled WGS sequence"/>
</dbReference>
<dbReference type="GO" id="GO:0000166">
    <property type="term" value="F:nucleotide binding"/>
    <property type="evidence" value="ECO:0007669"/>
    <property type="project" value="InterPro"/>
</dbReference>
<keyword evidence="5" id="KW-1185">Reference proteome</keyword>
<protein>
    <submittedName>
        <fullName evidence="4">Gfo/Idh/MocA family oxidoreductase</fullName>
    </submittedName>
</protein>
<evidence type="ECO:0000259" key="3">
    <source>
        <dbReference type="Pfam" id="PF22725"/>
    </source>
</evidence>
<dbReference type="Pfam" id="PF01408">
    <property type="entry name" value="GFO_IDH_MocA"/>
    <property type="match status" value="1"/>
</dbReference>
<dbReference type="PANTHER" id="PTHR43377">
    <property type="entry name" value="BILIVERDIN REDUCTASE A"/>
    <property type="match status" value="1"/>
</dbReference>
<dbReference type="InterPro" id="IPR036291">
    <property type="entry name" value="NAD(P)-bd_dom_sf"/>
</dbReference>
<dbReference type="InterPro" id="IPR051450">
    <property type="entry name" value="Gfo/Idh/MocA_Oxidoreductases"/>
</dbReference>